<feature type="compositionally biased region" description="Polar residues" evidence="1">
    <location>
        <begin position="30"/>
        <end position="42"/>
    </location>
</feature>
<sequence>MDTNAMSTPSASWIDADECRRSCSRRGDSNRSPISSPTSRATDNGPARCSTDRGPSRVTPITVTCPIGSRSRYSVHVPSAGRYRVPMTTVRLLAAADARTVPSRPTRRAICCIRRVTYCGSRCRPDGWVNISSASWTGRPCSSGSAPLSHLSPTAARSSSWRSRCPIRDPISVGSRSTLRLPLRVFGGHTPYAVSFLTICWEIVSTAAASSRPDQVAPHASPRRRPANAISSNIADSRSPAASSRNRPTSSASHGSTSGGVYDASSTPSAGLKLIIRCFTASFSALRSICKTSFTVAGPIGRPGRSWDAVAASFNAVSMCSARRPATGNSPRYGTRCSLTNCS</sequence>
<evidence type="ECO:0000313" key="3">
    <source>
        <dbReference type="Proteomes" id="UP000035425"/>
    </source>
</evidence>
<feature type="compositionally biased region" description="Low complexity" evidence="1">
    <location>
        <begin position="237"/>
        <end position="260"/>
    </location>
</feature>
<evidence type="ECO:0000313" key="2">
    <source>
        <dbReference type="EMBL" id="KLL10805.1"/>
    </source>
</evidence>
<protein>
    <submittedName>
        <fullName evidence="2">Uncharacterized protein</fullName>
    </submittedName>
</protein>
<proteinExistence type="predicted"/>
<feature type="region of interest" description="Disordered" evidence="1">
    <location>
        <begin position="212"/>
        <end position="262"/>
    </location>
</feature>
<dbReference type="Proteomes" id="UP000035425">
    <property type="component" value="Unassembled WGS sequence"/>
</dbReference>
<feature type="region of interest" description="Disordered" evidence="1">
    <location>
        <begin position="22"/>
        <end position="61"/>
    </location>
</feature>
<evidence type="ECO:0000256" key="1">
    <source>
        <dbReference type="SAM" id="MobiDB-lite"/>
    </source>
</evidence>
<accession>A0ABR5F2A8</accession>
<gene>
    <name evidence="2" type="ORF">FrCorBMG51_15410</name>
</gene>
<dbReference type="EMBL" id="JWIO01000025">
    <property type="protein sequence ID" value="KLL10805.1"/>
    <property type="molecule type" value="Genomic_DNA"/>
</dbReference>
<keyword evidence="3" id="KW-1185">Reference proteome</keyword>
<comment type="caution">
    <text evidence="2">The sequence shown here is derived from an EMBL/GenBank/DDBJ whole genome shotgun (WGS) entry which is preliminary data.</text>
</comment>
<organism evidence="2 3">
    <name type="scientific">Protofrankia coriariae</name>
    <dbReference type="NCBI Taxonomy" id="1562887"/>
    <lineage>
        <taxon>Bacteria</taxon>
        <taxon>Bacillati</taxon>
        <taxon>Actinomycetota</taxon>
        <taxon>Actinomycetes</taxon>
        <taxon>Frankiales</taxon>
        <taxon>Frankiaceae</taxon>
        <taxon>Protofrankia</taxon>
    </lineage>
</organism>
<name>A0ABR5F2A8_9ACTN</name>
<reference evidence="2 3" key="1">
    <citation type="submission" date="2014-12" db="EMBL/GenBank/DDBJ databases">
        <title>Frankia sp. BMG5.1 draft genome.</title>
        <authorList>
            <person name="Gtari M."/>
            <person name="Ghodhbane-Gtari F."/>
            <person name="Nouioui I."/>
            <person name="Ktari A."/>
            <person name="Hezbri K."/>
            <person name="Mimouni W."/>
            <person name="Sbissi I."/>
            <person name="Ayari A."/>
            <person name="Yamanaka T."/>
            <person name="Normand P."/>
            <person name="Tisa L.S."/>
            <person name="Boudabous A."/>
        </authorList>
    </citation>
    <scope>NUCLEOTIDE SEQUENCE [LARGE SCALE GENOMIC DNA]</scope>
    <source>
        <strain evidence="2 3">BMG5.1</strain>
    </source>
</reference>